<dbReference type="eggNOG" id="ENOG502RZI6">
    <property type="taxonomic scope" value="Eukaryota"/>
</dbReference>
<keyword evidence="2" id="KW-0812">Transmembrane</keyword>
<feature type="transmembrane region" description="Helical" evidence="2">
    <location>
        <begin position="6"/>
        <end position="29"/>
    </location>
</feature>
<dbReference type="RefSeq" id="XP_003645906.1">
    <property type="nucleotide sequence ID" value="XM_003645858.1"/>
</dbReference>
<evidence type="ECO:0008006" key="5">
    <source>
        <dbReference type="Google" id="ProtNLM"/>
    </source>
</evidence>
<feature type="region of interest" description="Disordered" evidence="1">
    <location>
        <begin position="144"/>
        <end position="167"/>
    </location>
</feature>
<dbReference type="AlphaFoldDB" id="G8JST6"/>
<dbReference type="KEGG" id="erc:Ecym_4005"/>
<evidence type="ECO:0000256" key="1">
    <source>
        <dbReference type="SAM" id="MobiDB-lite"/>
    </source>
</evidence>
<dbReference type="OMA" id="KYYVPAY"/>
<gene>
    <name evidence="3" type="ordered locus">Ecym_4005</name>
</gene>
<organism evidence="3 4">
    <name type="scientific">Eremothecium cymbalariae (strain CBS 270.75 / DBVPG 7215 / KCTC 17166 / NRRL Y-17582)</name>
    <name type="common">Yeast</name>
    <dbReference type="NCBI Taxonomy" id="931890"/>
    <lineage>
        <taxon>Eukaryota</taxon>
        <taxon>Fungi</taxon>
        <taxon>Dikarya</taxon>
        <taxon>Ascomycota</taxon>
        <taxon>Saccharomycotina</taxon>
        <taxon>Saccharomycetes</taxon>
        <taxon>Saccharomycetales</taxon>
        <taxon>Saccharomycetaceae</taxon>
        <taxon>Eremothecium</taxon>
    </lineage>
</organism>
<feature type="compositionally biased region" description="Polar residues" evidence="1">
    <location>
        <begin position="144"/>
        <end position="162"/>
    </location>
</feature>
<dbReference type="GeneID" id="11471168"/>
<sequence>MVDATTVAVSFAVGLPVGLALIIAFGFWVKTQRRFKQEEKDEEEHGSLHDEELSFMEANVPARKLAEGQGCVKDAPEVFGEGRGGGRVVGGSASEESTSNDEKLDTPDTDSSGRQQKASGGAKRSNTKYYTPAYRRKINASLLQSTSRQPDEVSATNSSAASLDTERVQRSAFEQIVPVMCAESGTMLAAPDISVFSDKHSRNSSENLIRSLNNQDFGSYPKRRPSGTNINGLAVSSASLYSSNSRLPSSSTLNRLPHDENFGPFETPLSMKTSRDIYGVDGTAIKPDIYMLKNNYDVTNSEEITEEDQYENEFTNYSENKREFIASLRPKNTRTCT</sequence>
<evidence type="ECO:0000256" key="2">
    <source>
        <dbReference type="SAM" id="Phobius"/>
    </source>
</evidence>
<evidence type="ECO:0000313" key="3">
    <source>
        <dbReference type="EMBL" id="AET39089.1"/>
    </source>
</evidence>
<dbReference type="FunCoup" id="G8JST6">
    <property type="interactions" value="18"/>
</dbReference>
<dbReference type="EMBL" id="CP002500">
    <property type="protein sequence ID" value="AET39089.1"/>
    <property type="molecule type" value="Genomic_DNA"/>
</dbReference>
<evidence type="ECO:0000313" key="4">
    <source>
        <dbReference type="Proteomes" id="UP000006790"/>
    </source>
</evidence>
<keyword evidence="2" id="KW-0472">Membrane</keyword>
<protein>
    <recommendedName>
        <fullName evidence="5">Suppressor of lethality of KEX2 GAS1 double null mutant protein 1</fullName>
    </recommendedName>
</protein>
<keyword evidence="4" id="KW-1185">Reference proteome</keyword>
<dbReference type="Proteomes" id="UP000006790">
    <property type="component" value="Chromosome 4"/>
</dbReference>
<dbReference type="OrthoDB" id="4097102at2759"/>
<proteinExistence type="predicted"/>
<feature type="region of interest" description="Disordered" evidence="1">
    <location>
        <begin position="76"/>
        <end position="131"/>
    </location>
</feature>
<dbReference type="InParanoid" id="G8JST6"/>
<dbReference type="HOGENOM" id="CLU_079389_0_0_1"/>
<keyword evidence="2" id="KW-1133">Transmembrane helix</keyword>
<reference evidence="4" key="1">
    <citation type="journal article" date="2012" name="G3 (Bethesda)">
        <title>Pichia sorbitophila, an interspecies yeast hybrid reveals early steps of genome resolution following polyploidization.</title>
        <authorList>
            <person name="Leh Louis V."/>
            <person name="Despons L."/>
            <person name="Friedrich A."/>
            <person name="Martin T."/>
            <person name="Durrens P."/>
            <person name="Casaregola S."/>
            <person name="Neuveglise C."/>
            <person name="Fairhead C."/>
            <person name="Marck C."/>
            <person name="Cruz J.A."/>
            <person name="Straub M.L."/>
            <person name="Kugler V."/>
            <person name="Sacerdot C."/>
            <person name="Uzunov Z."/>
            <person name="Thierry A."/>
            <person name="Weiss S."/>
            <person name="Bleykasten C."/>
            <person name="De Montigny J."/>
            <person name="Jacques N."/>
            <person name="Jung P."/>
            <person name="Lemaire M."/>
            <person name="Mallet S."/>
            <person name="Morel G."/>
            <person name="Richard G.F."/>
            <person name="Sarkar A."/>
            <person name="Savel G."/>
            <person name="Schacherer J."/>
            <person name="Seret M.L."/>
            <person name="Talla E."/>
            <person name="Samson G."/>
            <person name="Jubin C."/>
            <person name="Poulain J."/>
            <person name="Vacherie B."/>
            <person name="Barbe V."/>
            <person name="Pelletier E."/>
            <person name="Sherman D.J."/>
            <person name="Westhof E."/>
            <person name="Weissenbach J."/>
            <person name="Baret P.V."/>
            <person name="Wincker P."/>
            <person name="Gaillardin C."/>
            <person name="Dujon B."/>
            <person name="Souciet J.L."/>
        </authorList>
    </citation>
    <scope>NUCLEOTIDE SEQUENCE [LARGE SCALE GENOMIC DNA]</scope>
    <source>
        <strain evidence="4">CBS 270.75 / DBVPG 7215 / KCTC 17166 / NRRL Y-17582</strain>
    </source>
</reference>
<name>G8JST6_ERECY</name>
<feature type="compositionally biased region" description="Polar residues" evidence="1">
    <location>
        <begin position="109"/>
        <end position="118"/>
    </location>
</feature>
<accession>G8JST6</accession>